<dbReference type="Proteomes" id="UP000003163">
    <property type="component" value="Unassembled WGS sequence"/>
</dbReference>
<protein>
    <submittedName>
        <fullName evidence="2">Uncharacterized protein</fullName>
    </submittedName>
</protein>
<proteinExistence type="predicted"/>
<evidence type="ECO:0000313" key="3">
    <source>
        <dbReference type="Proteomes" id="UP000003163"/>
    </source>
</evidence>
<accession>J9DKE7</accession>
<gene>
    <name evidence="2" type="ORF">EDEG_03669</name>
</gene>
<dbReference type="InParanoid" id="J9DKE7"/>
<dbReference type="EMBL" id="AFBI03000108">
    <property type="protein sequence ID" value="EJW01857.1"/>
    <property type="molecule type" value="Genomic_DNA"/>
</dbReference>
<evidence type="ECO:0000256" key="1">
    <source>
        <dbReference type="SAM" id="SignalP"/>
    </source>
</evidence>
<reference evidence="2 3" key="1">
    <citation type="submission" date="2011-08" db="EMBL/GenBank/DDBJ databases">
        <authorList>
            <person name="Liu Z.J."/>
            <person name="Shi F.L."/>
            <person name="Lu J.Q."/>
            <person name="Li M."/>
            <person name="Wang Z.L."/>
        </authorList>
    </citation>
    <scope>NUCLEOTIDE SEQUENCE [LARGE SCALE GENOMIC DNA]</scope>
    <source>
        <strain evidence="2 3">USNM 41457</strain>
    </source>
</reference>
<keyword evidence="1" id="KW-0732">Signal</keyword>
<feature type="chain" id="PRO_5003821681" evidence="1">
    <location>
        <begin position="23"/>
        <end position="174"/>
    </location>
</feature>
<dbReference type="AlphaFoldDB" id="J9DKE7"/>
<dbReference type="VEuPathDB" id="MicrosporidiaDB:EDEG_03669"/>
<sequence>MRLLENKTVFLLLFSATSFCKGIYLTSSPKQIRPARYNDFRLIKDFSGVDFIIKPANEVKRIEGVVTFIRDIEKNAYKMYIGGLPVCISIIDTIQPCIGEENEISRWKIDKKNGDFSICTPVRNGSNSNNDQYYCLSITKNPYENPNSNRYISIGTSINNMGDSDQLFSINDLI</sequence>
<organism evidence="2 3">
    <name type="scientific">Edhazardia aedis (strain USNM 41457)</name>
    <name type="common">Microsporidian parasite</name>
    <dbReference type="NCBI Taxonomy" id="1003232"/>
    <lineage>
        <taxon>Eukaryota</taxon>
        <taxon>Fungi</taxon>
        <taxon>Fungi incertae sedis</taxon>
        <taxon>Microsporidia</taxon>
        <taxon>Edhazardia</taxon>
    </lineage>
</organism>
<name>J9DKE7_EDHAE</name>
<comment type="caution">
    <text evidence="2">The sequence shown here is derived from an EMBL/GenBank/DDBJ whole genome shotgun (WGS) entry which is preliminary data.</text>
</comment>
<feature type="signal peptide" evidence="1">
    <location>
        <begin position="1"/>
        <end position="22"/>
    </location>
</feature>
<evidence type="ECO:0000313" key="2">
    <source>
        <dbReference type="EMBL" id="EJW01857.1"/>
    </source>
</evidence>
<dbReference type="HOGENOM" id="CLU_1540020_0_0_1"/>
<reference evidence="3" key="2">
    <citation type="submission" date="2015-07" db="EMBL/GenBank/DDBJ databases">
        <title>Contrasting host-pathogen interactions and genome evolution in two generalist and specialist microsporidian pathogens of mosquitoes.</title>
        <authorList>
            <consortium name="The Broad Institute Genomics Platform"/>
            <consortium name="The Broad Institute Genome Sequencing Center for Infectious Disease"/>
            <person name="Cuomo C.A."/>
            <person name="Sanscrainte N.D."/>
            <person name="Goldberg J.M."/>
            <person name="Heiman D."/>
            <person name="Young S."/>
            <person name="Zeng Q."/>
            <person name="Becnel J.J."/>
            <person name="Birren B.W."/>
        </authorList>
    </citation>
    <scope>NUCLEOTIDE SEQUENCE [LARGE SCALE GENOMIC DNA]</scope>
    <source>
        <strain evidence="3">USNM 41457</strain>
    </source>
</reference>
<keyword evidence="3" id="KW-1185">Reference proteome</keyword>